<dbReference type="SUPFAM" id="SSF48150">
    <property type="entry name" value="DNA-glycosylase"/>
    <property type="match status" value="1"/>
</dbReference>
<dbReference type="RefSeq" id="XP_009823512.1">
    <property type="nucleotide sequence ID" value="XM_009825210.1"/>
</dbReference>
<evidence type="ECO:0000256" key="3">
    <source>
        <dbReference type="ARBA" id="ARBA00022485"/>
    </source>
</evidence>
<dbReference type="Gene3D" id="1.10.340.30">
    <property type="entry name" value="Hypothetical protein, domain 2"/>
    <property type="match status" value="1"/>
</dbReference>
<evidence type="ECO:0000256" key="11">
    <source>
        <dbReference type="ARBA" id="ARBA00023239"/>
    </source>
</evidence>
<keyword evidence="3" id="KW-0004">4Fe-4S</keyword>
<feature type="domain" description="HhH-GPD" evidence="15">
    <location>
        <begin position="174"/>
        <end position="329"/>
    </location>
</feature>
<keyword evidence="4" id="KW-0479">Metal-binding</keyword>
<dbReference type="SMART" id="SM00478">
    <property type="entry name" value="ENDO3c"/>
    <property type="match status" value="1"/>
</dbReference>
<keyword evidence="7" id="KW-0809">Transit peptide</keyword>
<comment type="cofactor">
    <cofactor evidence="1">
        <name>[4Fe-4S] cluster</name>
        <dbReference type="ChEBI" id="CHEBI:49883"/>
    </cofactor>
</comment>
<evidence type="ECO:0000256" key="9">
    <source>
        <dbReference type="ARBA" id="ARBA00023014"/>
    </source>
</evidence>
<dbReference type="GO" id="GO:0046872">
    <property type="term" value="F:metal ion binding"/>
    <property type="evidence" value="ECO:0007669"/>
    <property type="project" value="UniProtKB-KW"/>
</dbReference>
<dbReference type="FunFam" id="1.10.1670.10:FF:000003">
    <property type="entry name" value="Endonuclease III homolog"/>
    <property type="match status" value="1"/>
</dbReference>
<evidence type="ECO:0000256" key="2">
    <source>
        <dbReference type="ARBA" id="ARBA00008343"/>
    </source>
</evidence>
<dbReference type="EMBL" id="KI913116">
    <property type="protein sequence ID" value="ETV86703.1"/>
    <property type="molecule type" value="Genomic_DNA"/>
</dbReference>
<comment type="subcellular location">
    <subcellularLocation>
        <location evidence="14">Nucleus</location>
    </subcellularLocation>
    <subcellularLocation>
        <location evidence="14">Mitochondrion</location>
    </subcellularLocation>
</comment>
<keyword evidence="10 14" id="KW-0234">DNA repair</keyword>
<dbReference type="Pfam" id="PF00633">
    <property type="entry name" value="HHH"/>
    <property type="match status" value="1"/>
</dbReference>
<dbReference type="InterPro" id="IPR004035">
    <property type="entry name" value="Endouclease-III_FeS-bd_BS"/>
</dbReference>
<evidence type="ECO:0000256" key="5">
    <source>
        <dbReference type="ARBA" id="ARBA00022763"/>
    </source>
</evidence>
<dbReference type="InterPro" id="IPR023170">
    <property type="entry name" value="HhH_base_excis_C"/>
</dbReference>
<dbReference type="Pfam" id="PF00730">
    <property type="entry name" value="HhH-GPD"/>
    <property type="match status" value="1"/>
</dbReference>
<dbReference type="GO" id="GO:0005634">
    <property type="term" value="C:nucleus"/>
    <property type="evidence" value="ECO:0007669"/>
    <property type="project" value="UniProtKB-SubCell"/>
</dbReference>
<dbReference type="InterPro" id="IPR000445">
    <property type="entry name" value="HhH_motif"/>
</dbReference>
<dbReference type="PROSITE" id="PS00764">
    <property type="entry name" value="ENDONUCLEASE_III_1"/>
    <property type="match status" value="1"/>
</dbReference>
<comment type="similarity">
    <text evidence="2 14">Belongs to the Nth/MutY family.</text>
</comment>
<dbReference type="PANTHER" id="PTHR43286:SF1">
    <property type="entry name" value="ENDONUCLEASE III-LIKE PROTEIN 1"/>
    <property type="match status" value="1"/>
</dbReference>
<evidence type="ECO:0000256" key="14">
    <source>
        <dbReference type="HAMAP-Rule" id="MF_03183"/>
    </source>
</evidence>
<keyword evidence="14" id="KW-0496">Mitochondrion</keyword>
<dbReference type="STRING" id="112090.W4H6F9"/>
<comment type="catalytic activity">
    <reaction evidence="13 14">
        <text>2'-deoxyribonucleotide-(2'-deoxyribose 5'-phosphate)-2'-deoxyribonucleotide-DNA = a 3'-end 2'-deoxyribonucleotide-(2,3-dehydro-2,3-deoxyribose 5'-phosphate)-DNA + a 5'-end 5'-phospho-2'-deoxyribonucleoside-DNA + H(+)</text>
        <dbReference type="Rhea" id="RHEA:66592"/>
        <dbReference type="Rhea" id="RHEA-COMP:13180"/>
        <dbReference type="Rhea" id="RHEA-COMP:16897"/>
        <dbReference type="Rhea" id="RHEA-COMP:17067"/>
        <dbReference type="ChEBI" id="CHEBI:15378"/>
        <dbReference type="ChEBI" id="CHEBI:136412"/>
        <dbReference type="ChEBI" id="CHEBI:157695"/>
        <dbReference type="ChEBI" id="CHEBI:167181"/>
        <dbReference type="EC" id="4.2.99.18"/>
    </reaction>
</comment>
<accession>W4H6F9</accession>
<dbReference type="InterPro" id="IPR011257">
    <property type="entry name" value="DNA_glycosylase"/>
</dbReference>
<comment type="caution">
    <text evidence="14">Lacks conserved residue(s) required for the propagation of feature annotation.</text>
</comment>
<keyword evidence="8" id="KW-0408">Iron</keyword>
<evidence type="ECO:0000259" key="15">
    <source>
        <dbReference type="SMART" id="SM00478"/>
    </source>
</evidence>
<dbReference type="SMART" id="SM00525">
    <property type="entry name" value="FES"/>
    <property type="match status" value="1"/>
</dbReference>
<dbReference type="GO" id="GO:0003677">
    <property type="term" value="F:DNA binding"/>
    <property type="evidence" value="ECO:0007669"/>
    <property type="project" value="UniProtKB-UniRule"/>
</dbReference>
<dbReference type="InterPro" id="IPR003265">
    <property type="entry name" value="HhH-GPD_domain"/>
</dbReference>
<evidence type="ECO:0000256" key="6">
    <source>
        <dbReference type="ARBA" id="ARBA00022801"/>
    </source>
</evidence>
<evidence type="ECO:0000256" key="13">
    <source>
        <dbReference type="ARBA" id="ARBA00044632"/>
    </source>
</evidence>
<keyword evidence="5 14" id="KW-0227">DNA damage</keyword>
<dbReference type="CDD" id="cd00056">
    <property type="entry name" value="ENDO3c"/>
    <property type="match status" value="1"/>
</dbReference>
<protein>
    <recommendedName>
        <fullName evidence="14">Endonuclease III homolog</fullName>
        <ecNumber evidence="14">3.2.2.-</ecNumber>
        <ecNumber evidence="14">4.2.99.18</ecNumber>
    </recommendedName>
    <alternativeName>
        <fullName evidence="14">Bifunctional DNA N-glycosylase/DNA-(apurinic or apyrimidinic site) lyase</fullName>
        <shortName evidence="14">DNA glycosylase/AP lyase</shortName>
    </alternativeName>
</protein>
<dbReference type="RefSeq" id="XP_009823501.1">
    <property type="nucleotide sequence ID" value="XM_009825199.1"/>
</dbReference>
<dbReference type="GO" id="GO:0006285">
    <property type="term" value="P:base-excision repair, AP site formation"/>
    <property type="evidence" value="ECO:0007669"/>
    <property type="project" value="UniProtKB-UniRule"/>
</dbReference>
<evidence type="ECO:0000256" key="4">
    <source>
        <dbReference type="ARBA" id="ARBA00022723"/>
    </source>
</evidence>
<dbReference type="PANTHER" id="PTHR43286">
    <property type="entry name" value="ENDONUCLEASE III-LIKE PROTEIN 1"/>
    <property type="match status" value="1"/>
</dbReference>
<dbReference type="GO" id="GO:0005739">
    <property type="term" value="C:mitochondrion"/>
    <property type="evidence" value="ECO:0007669"/>
    <property type="project" value="UniProtKB-SubCell"/>
</dbReference>
<evidence type="ECO:0000256" key="8">
    <source>
        <dbReference type="ARBA" id="ARBA00023004"/>
    </source>
</evidence>
<comment type="function">
    <text evidence="14">Bifunctional DNA N-glycosylase with associated apurinic/apyrimidinic (AP) lyase function that catalyzes the first step in base excision repair (BER), the primary repair pathway for the repair of oxidative DNA damage. The DNA N-glycosylase activity releases the damaged DNA base from DNA by cleaving the N-glycosidic bond, leaving an AP site. The AP lyase activity cleaves the phosphodiester bond 3' to the AP site by a beta-elimination. Primarily recognizes and repairs oxidative base damage of pyrimidines.</text>
</comment>
<dbReference type="EC" id="3.2.2.-" evidence="14"/>
<reference evidence="16" key="1">
    <citation type="submission" date="2013-12" db="EMBL/GenBank/DDBJ databases">
        <title>The Genome Sequence of Aphanomyces astaci APO3.</title>
        <authorList>
            <consortium name="The Broad Institute Genomics Platform"/>
            <person name="Russ C."/>
            <person name="Tyler B."/>
            <person name="van West P."/>
            <person name="Dieguez-Uribeondo J."/>
            <person name="Young S.K."/>
            <person name="Zeng Q."/>
            <person name="Gargeya S."/>
            <person name="Fitzgerald M."/>
            <person name="Abouelleil A."/>
            <person name="Alvarado L."/>
            <person name="Chapman S.B."/>
            <person name="Gainer-Dewar J."/>
            <person name="Goldberg J."/>
            <person name="Griggs A."/>
            <person name="Gujja S."/>
            <person name="Hansen M."/>
            <person name="Howarth C."/>
            <person name="Imamovic A."/>
            <person name="Ireland A."/>
            <person name="Larimer J."/>
            <person name="McCowan C."/>
            <person name="Murphy C."/>
            <person name="Pearson M."/>
            <person name="Poon T.W."/>
            <person name="Priest M."/>
            <person name="Roberts A."/>
            <person name="Saif S."/>
            <person name="Shea T."/>
            <person name="Sykes S."/>
            <person name="Wortman J."/>
            <person name="Nusbaum C."/>
            <person name="Birren B."/>
        </authorList>
    </citation>
    <scope>NUCLEOTIDE SEQUENCE [LARGE SCALE GENOMIC DNA]</scope>
    <source>
        <strain evidence="16">APO3</strain>
    </source>
</reference>
<dbReference type="AlphaFoldDB" id="W4H6F9"/>
<organism evidence="16">
    <name type="scientific">Aphanomyces astaci</name>
    <name type="common">Crayfish plague agent</name>
    <dbReference type="NCBI Taxonomy" id="112090"/>
    <lineage>
        <taxon>Eukaryota</taxon>
        <taxon>Sar</taxon>
        <taxon>Stramenopiles</taxon>
        <taxon>Oomycota</taxon>
        <taxon>Saprolegniomycetes</taxon>
        <taxon>Saprolegniales</taxon>
        <taxon>Verrucalvaceae</taxon>
        <taxon>Aphanomyces</taxon>
    </lineage>
</organism>
<keyword evidence="12 14" id="KW-0326">Glycosidase</keyword>
<dbReference type="GO" id="GO:0000703">
    <property type="term" value="F:oxidized pyrimidine nucleobase lesion DNA N-glycosylase activity"/>
    <property type="evidence" value="ECO:0007669"/>
    <property type="project" value="UniProtKB-UniRule"/>
</dbReference>
<dbReference type="EC" id="4.2.99.18" evidence="14"/>
<dbReference type="GO" id="GO:0140078">
    <property type="term" value="F:class I DNA-(apurinic or apyrimidinic site) endonuclease activity"/>
    <property type="evidence" value="ECO:0007669"/>
    <property type="project" value="UniProtKB-EC"/>
</dbReference>
<dbReference type="GO" id="GO:0051539">
    <property type="term" value="F:4 iron, 4 sulfur cluster binding"/>
    <property type="evidence" value="ECO:0007669"/>
    <property type="project" value="UniProtKB-KW"/>
</dbReference>
<evidence type="ECO:0000256" key="12">
    <source>
        <dbReference type="ARBA" id="ARBA00023295"/>
    </source>
</evidence>
<dbReference type="HAMAP" id="MF_03183">
    <property type="entry name" value="Endonuclease_III_Nth"/>
    <property type="match status" value="1"/>
</dbReference>
<evidence type="ECO:0000256" key="10">
    <source>
        <dbReference type="ARBA" id="ARBA00023204"/>
    </source>
</evidence>
<dbReference type="OrthoDB" id="2099276at2759"/>
<dbReference type="InterPro" id="IPR004036">
    <property type="entry name" value="Endonuclease-III-like_CS2"/>
</dbReference>
<keyword evidence="6 14" id="KW-0378">Hydrolase</keyword>
<evidence type="ECO:0000256" key="1">
    <source>
        <dbReference type="ARBA" id="ARBA00001966"/>
    </source>
</evidence>
<dbReference type="GeneID" id="20803809"/>
<dbReference type="VEuPathDB" id="FungiDB:H257_01813"/>
<dbReference type="FunFam" id="1.10.340.30:FF:000005">
    <property type="entry name" value="Endonuclease III-like protein 1"/>
    <property type="match status" value="1"/>
</dbReference>
<dbReference type="InterPro" id="IPR030841">
    <property type="entry name" value="NTH1"/>
</dbReference>
<dbReference type="PROSITE" id="PS01155">
    <property type="entry name" value="ENDONUCLEASE_III_2"/>
    <property type="match status" value="1"/>
</dbReference>
<gene>
    <name evidence="14" type="primary">NTH1</name>
    <name evidence="16" type="ORF">H257_01813</name>
</gene>
<sequence>MAIAILDTFFFRVGRMHLRSRNAVLRQTQHVAMPAVHRKRGASGTSKSIKMEVKTEAMESLNPKAEENSGFKEEQLGVVVVPAMKLEVVETGSFVKDEEPTVGIKTDDEANSRKMVKKSKHAHAPVNWKAMWDGIAGMRAEKSAAVDAQGCETFNDMTLDPPVRRFHVLVACMLSSQTKDPVTAAAMGRLRAHGLTVESMLAIKQADLAAMLRPVGFFNNKAKYIQQTCATLQSLYQSDIPSTYEGLVALPGVGPKMATLTMSCAWNNTVGICVDIHVHRIANRLGWAKTWAKGGKSQDPEKTRKELEDWLPREHWHEINVLLVGFGQQLCTPLRPKCDSCAINHLCPSAFKKASP</sequence>
<keyword evidence="9" id="KW-0411">Iron-sulfur</keyword>
<keyword evidence="11 14" id="KW-0456">Lyase</keyword>
<dbReference type="EMBL" id="KI913116">
    <property type="protein sequence ID" value="ETV86702.1"/>
    <property type="molecule type" value="Genomic_DNA"/>
</dbReference>
<evidence type="ECO:0000313" key="16">
    <source>
        <dbReference type="EMBL" id="ETV86703.1"/>
    </source>
</evidence>
<dbReference type="InterPro" id="IPR003651">
    <property type="entry name" value="Endonuclease3_FeS-loop_motif"/>
</dbReference>
<dbReference type="Gene3D" id="1.10.1670.10">
    <property type="entry name" value="Helix-hairpin-Helix base-excision DNA repair enzymes (C-terminal)"/>
    <property type="match status" value="1"/>
</dbReference>
<proteinExistence type="inferred from homology"/>
<dbReference type="GO" id="GO:0006289">
    <property type="term" value="P:nucleotide-excision repair"/>
    <property type="evidence" value="ECO:0007669"/>
    <property type="project" value="TreeGrafter"/>
</dbReference>
<evidence type="ECO:0000256" key="7">
    <source>
        <dbReference type="ARBA" id="ARBA00022946"/>
    </source>
</evidence>
<keyword evidence="14" id="KW-0539">Nucleus</keyword>
<name>W4H6F9_APHAT</name>